<dbReference type="AlphaFoldDB" id="A0A9X2A5M6"/>
<proteinExistence type="predicted"/>
<dbReference type="Proteomes" id="UP001139344">
    <property type="component" value="Unassembled WGS sequence"/>
</dbReference>
<dbReference type="PANTHER" id="PTHR37692:SF1">
    <property type="entry name" value="DUF420 DOMAIN-CONTAINING PROTEIN"/>
    <property type="match status" value="1"/>
</dbReference>
<keyword evidence="1" id="KW-0812">Transmembrane</keyword>
<feature type="transmembrane region" description="Helical" evidence="1">
    <location>
        <begin position="80"/>
        <end position="97"/>
    </location>
</feature>
<accession>A0A9X2A5M6</accession>
<feature type="transmembrane region" description="Helical" evidence="1">
    <location>
        <begin position="160"/>
        <end position="178"/>
    </location>
</feature>
<feature type="transmembrane region" description="Helical" evidence="1">
    <location>
        <begin position="117"/>
        <end position="140"/>
    </location>
</feature>
<dbReference type="Pfam" id="PF04238">
    <property type="entry name" value="DUF420"/>
    <property type="match status" value="1"/>
</dbReference>
<gene>
    <name evidence="2" type="ORF">LU635_07795</name>
</gene>
<reference evidence="2" key="1">
    <citation type="submission" date="2021-12" db="EMBL/GenBank/DDBJ databases">
        <title>Description of Gramella crocea sp. nov., a new bacterium isolated from activated sludge.</title>
        <authorList>
            <person name="Zhang X."/>
        </authorList>
    </citation>
    <scope>NUCLEOTIDE SEQUENCE</scope>
    <source>
        <strain evidence="2">YB25</strain>
    </source>
</reference>
<dbReference type="RefSeq" id="WP_240097872.1">
    <property type="nucleotide sequence ID" value="NZ_JAJSON010000018.1"/>
</dbReference>
<sequence>MKTTLRNSDRVAIPVIIGLSVAVPVIVLILMLLPERYNIFGADAITFPLFHAVLNFATAILLIIGYFFMSIKNYIQHRNTMIAAFGLSVIFLVSYVLSKISNEPVPYGGEGILRYVYFFILITHIVLSAVIVPLVLFTMYRGLSGQYDKHAKVARWTFPVWLYVAITGVLVFLFMMPYY</sequence>
<comment type="caution">
    <text evidence="2">The sequence shown here is derived from an EMBL/GenBank/DDBJ whole genome shotgun (WGS) entry which is preliminary data.</text>
</comment>
<protein>
    <submittedName>
        <fullName evidence="2">DUF420 domain-containing protein</fullName>
    </submittedName>
</protein>
<dbReference type="InterPro" id="IPR007352">
    <property type="entry name" value="DUF420"/>
</dbReference>
<evidence type="ECO:0000256" key="1">
    <source>
        <dbReference type="SAM" id="Phobius"/>
    </source>
</evidence>
<keyword evidence="1" id="KW-0472">Membrane</keyword>
<name>A0A9X2A5M6_9FLAO</name>
<dbReference type="PANTHER" id="PTHR37692">
    <property type="entry name" value="HYPOTHETICAL MEMBRANE SPANNING PROTEIN"/>
    <property type="match status" value="1"/>
</dbReference>
<keyword evidence="3" id="KW-1185">Reference proteome</keyword>
<organism evidence="2 3">
    <name type="scientific">Christiangramia crocea</name>
    <dbReference type="NCBI Taxonomy" id="2904124"/>
    <lineage>
        <taxon>Bacteria</taxon>
        <taxon>Pseudomonadati</taxon>
        <taxon>Bacteroidota</taxon>
        <taxon>Flavobacteriia</taxon>
        <taxon>Flavobacteriales</taxon>
        <taxon>Flavobacteriaceae</taxon>
        <taxon>Christiangramia</taxon>
    </lineage>
</organism>
<evidence type="ECO:0000313" key="2">
    <source>
        <dbReference type="EMBL" id="MCG9971534.1"/>
    </source>
</evidence>
<keyword evidence="1" id="KW-1133">Transmembrane helix</keyword>
<evidence type="ECO:0000313" key="3">
    <source>
        <dbReference type="Proteomes" id="UP001139344"/>
    </source>
</evidence>
<dbReference type="EMBL" id="JAJSON010000018">
    <property type="protein sequence ID" value="MCG9971534.1"/>
    <property type="molecule type" value="Genomic_DNA"/>
</dbReference>
<feature type="transmembrane region" description="Helical" evidence="1">
    <location>
        <begin position="12"/>
        <end position="33"/>
    </location>
</feature>
<feature type="transmembrane region" description="Helical" evidence="1">
    <location>
        <begin position="45"/>
        <end position="68"/>
    </location>
</feature>